<comment type="caution">
    <text evidence="2">The sequence shown here is derived from an EMBL/GenBank/DDBJ whole genome shotgun (WGS) entry which is preliminary data.</text>
</comment>
<evidence type="ECO:0000313" key="3">
    <source>
        <dbReference type="Proteomes" id="UP001472677"/>
    </source>
</evidence>
<feature type="compositionally biased region" description="Acidic residues" evidence="1">
    <location>
        <begin position="55"/>
        <end position="68"/>
    </location>
</feature>
<dbReference type="EMBL" id="JBBPBM010000021">
    <property type="protein sequence ID" value="KAK8549132.1"/>
    <property type="molecule type" value="Genomic_DNA"/>
</dbReference>
<keyword evidence="3" id="KW-1185">Reference proteome</keyword>
<proteinExistence type="predicted"/>
<dbReference type="Proteomes" id="UP001472677">
    <property type="component" value="Unassembled WGS sequence"/>
</dbReference>
<reference evidence="2 3" key="1">
    <citation type="journal article" date="2024" name="G3 (Bethesda)">
        <title>Genome assembly of Hibiscus sabdariffa L. provides insights into metabolisms of medicinal natural products.</title>
        <authorList>
            <person name="Kim T."/>
        </authorList>
    </citation>
    <scope>NUCLEOTIDE SEQUENCE [LARGE SCALE GENOMIC DNA]</scope>
    <source>
        <strain evidence="2">TK-2024</strain>
        <tissue evidence="2">Old leaves</tissue>
    </source>
</reference>
<sequence length="68" mass="7189">MGASVYLNCQKISLRGVDIEAYLLSVNSNLESLVLLDQAVEVCIESGVNQPIDSSDSDESNGGENDVA</sequence>
<feature type="region of interest" description="Disordered" evidence="1">
    <location>
        <begin position="49"/>
        <end position="68"/>
    </location>
</feature>
<protein>
    <submittedName>
        <fullName evidence="2">Uncharacterized protein</fullName>
    </submittedName>
</protein>
<evidence type="ECO:0000256" key="1">
    <source>
        <dbReference type="SAM" id="MobiDB-lite"/>
    </source>
</evidence>
<name>A0ABR2DYT5_9ROSI</name>
<evidence type="ECO:0000313" key="2">
    <source>
        <dbReference type="EMBL" id="KAK8549132.1"/>
    </source>
</evidence>
<gene>
    <name evidence="2" type="ORF">V6N12_062030</name>
</gene>
<accession>A0ABR2DYT5</accession>
<organism evidence="2 3">
    <name type="scientific">Hibiscus sabdariffa</name>
    <name type="common">roselle</name>
    <dbReference type="NCBI Taxonomy" id="183260"/>
    <lineage>
        <taxon>Eukaryota</taxon>
        <taxon>Viridiplantae</taxon>
        <taxon>Streptophyta</taxon>
        <taxon>Embryophyta</taxon>
        <taxon>Tracheophyta</taxon>
        <taxon>Spermatophyta</taxon>
        <taxon>Magnoliopsida</taxon>
        <taxon>eudicotyledons</taxon>
        <taxon>Gunneridae</taxon>
        <taxon>Pentapetalae</taxon>
        <taxon>rosids</taxon>
        <taxon>malvids</taxon>
        <taxon>Malvales</taxon>
        <taxon>Malvaceae</taxon>
        <taxon>Malvoideae</taxon>
        <taxon>Hibiscus</taxon>
    </lineage>
</organism>